<dbReference type="InterPro" id="IPR037026">
    <property type="entry name" value="Vgr_OB-fold_dom_sf"/>
</dbReference>
<gene>
    <name evidence="3" type="ORF">BGC07_10920</name>
</gene>
<dbReference type="Gene3D" id="2.40.50.230">
    <property type="entry name" value="Gp5 N-terminal domain"/>
    <property type="match status" value="1"/>
</dbReference>
<sequence>MHGGNFFQAQGKSLAAFPGQRLRIRDEQESLNTLLIKKELQGEQFHSDQGKLIAITPDFSGRFEAIDAAYQYRSMLNTPVPKISGTVTAYVRNAEQSPYAKLDNHGEYWVQLAGYRLENSCFKVRKAEMFAGENYGMHFPLKSGAEVLLSFIDGHPESPVLTGSVYNAQQLNIVKDQNPYDHILSSASGSKLCLSDQQGQEGLSLSHAENYKMSVRKELHQLEIQVDSLTEKKEIKKDLVTNYTAGGNVQNNYVANTSNINNYVANVANSTNNATSINQVATTAGVNVAADTGLVRLWNEIGIAGHTNISTGMLRTNMNLSVNNKSLEIGPKEEVQASLMRFLPWKWETKVNDTNTVIASLTDTVAHHTKLIASHQENILSNNEMIAQSHATAMSRCDQIAEHTETVGQMATTALNRRETICSVIHNTAMRIFN</sequence>
<accession>A0ABX3A6S5</accession>
<dbReference type="EMBL" id="MDTU01000001">
    <property type="protein sequence ID" value="ODN43343.1"/>
    <property type="molecule type" value="Genomic_DNA"/>
</dbReference>
<name>A0ABX3A6S5_9GAMM</name>
<comment type="caution">
    <text evidence="3">The sequence shown here is derived from an EMBL/GenBank/DDBJ whole genome shotgun (WGS) entry which is preliminary data.</text>
</comment>
<proteinExistence type="predicted"/>
<organism evidence="3 4">
    <name type="scientific">Piscirickettsia litoralis</name>
    <dbReference type="NCBI Taxonomy" id="1891921"/>
    <lineage>
        <taxon>Bacteria</taxon>
        <taxon>Pseudomonadati</taxon>
        <taxon>Pseudomonadota</taxon>
        <taxon>Gammaproteobacteria</taxon>
        <taxon>Thiotrichales</taxon>
        <taxon>Piscirickettsiaceae</taxon>
        <taxon>Piscirickettsia</taxon>
    </lineage>
</organism>
<evidence type="ECO:0000313" key="3">
    <source>
        <dbReference type="EMBL" id="ODN43343.1"/>
    </source>
</evidence>
<keyword evidence="1" id="KW-0175">Coiled coil</keyword>
<dbReference type="RefSeq" id="WP_069313140.1">
    <property type="nucleotide sequence ID" value="NZ_MDTU01000001.1"/>
</dbReference>
<evidence type="ECO:0000256" key="1">
    <source>
        <dbReference type="SAM" id="Coils"/>
    </source>
</evidence>
<reference evidence="3 4" key="1">
    <citation type="submission" date="2016-08" db="EMBL/GenBank/DDBJ databases">
        <title>Draft genome sequence of Candidatus Piscirickettsia litoralis, from seawater.</title>
        <authorList>
            <person name="Wan X."/>
            <person name="Lee A.J."/>
            <person name="Hou S."/>
            <person name="Donachie S.P."/>
        </authorList>
    </citation>
    <scope>NUCLEOTIDE SEQUENCE [LARGE SCALE GENOMIC DNA]</scope>
    <source>
        <strain evidence="3 4">Y2</strain>
    </source>
</reference>
<feature type="domain" description="Gp5/Type VI secretion system Vgr protein OB-fold" evidence="2">
    <location>
        <begin position="124"/>
        <end position="166"/>
    </location>
</feature>
<dbReference type="Pfam" id="PF04717">
    <property type="entry name" value="Phage_base_V"/>
    <property type="match status" value="1"/>
</dbReference>
<protein>
    <recommendedName>
        <fullName evidence="2">Gp5/Type VI secretion system Vgr protein OB-fold domain-containing protein</fullName>
    </recommendedName>
</protein>
<evidence type="ECO:0000313" key="4">
    <source>
        <dbReference type="Proteomes" id="UP000094329"/>
    </source>
</evidence>
<dbReference type="Proteomes" id="UP000094329">
    <property type="component" value="Unassembled WGS sequence"/>
</dbReference>
<keyword evidence="4" id="KW-1185">Reference proteome</keyword>
<feature type="coiled-coil region" evidence="1">
    <location>
        <begin position="212"/>
        <end position="239"/>
    </location>
</feature>
<evidence type="ECO:0000259" key="2">
    <source>
        <dbReference type="Pfam" id="PF04717"/>
    </source>
</evidence>
<dbReference type="SUPFAM" id="SSF69255">
    <property type="entry name" value="gp5 N-terminal domain-like"/>
    <property type="match status" value="1"/>
</dbReference>
<dbReference type="InterPro" id="IPR006531">
    <property type="entry name" value="Gp5/Vgr_OB"/>
</dbReference>